<dbReference type="InterPro" id="IPR007319">
    <property type="entry name" value="WDR36/Utp21_C"/>
</dbReference>
<dbReference type="InterPro" id="IPR011047">
    <property type="entry name" value="Quinoprotein_ADH-like_sf"/>
</dbReference>
<feature type="domain" description="WDR36/Utp21 N-terminal" evidence="6">
    <location>
        <begin position="60"/>
        <end position="343"/>
    </location>
</feature>
<dbReference type="GeneID" id="92205555"/>
<dbReference type="SUPFAM" id="SSF50998">
    <property type="entry name" value="Quinoprotein alcohol dehydrogenase-like"/>
    <property type="match status" value="1"/>
</dbReference>
<evidence type="ECO:0000256" key="4">
    <source>
        <dbReference type="SAM" id="MobiDB-lite"/>
    </source>
</evidence>
<gene>
    <name evidence="7" type="ORF">LODBEIA_P03590</name>
</gene>
<dbReference type="PANTHER" id="PTHR22840">
    <property type="entry name" value="WD REPEAT-CONTAINING PROTEIN 36"/>
    <property type="match status" value="1"/>
</dbReference>
<sequence>MVELVEKKRKVETNGNGPAPQLKAKPSRPSKIFSPFRVLGNVTDSTPFAIGTLGSTFYAVTSVGRSFQIYDLATLHLLFVSQTQTKSKITCFATHYHYVFAASGNEVGIYKRGKLEHVLVCETTGVITHLCYFGEYLIAASYVGELFVFRKNSDGLKYPTELYSVIREVNVSVEGEIVGLIHPATYLNKVVVATTTSVVIINVRSGKVLYKSPPHQFGDESISTIEAAPVLDVVAVGTSSGNVYLYNLRRAQVLGEKIVTSGSETSSKITSLSFRTDGSPHLVAGLNNGDLYFHDLDKNTRVHILRNAHKEAHGGVSKAQFLNGQPIILTNGGDNHLKEFVFDPSLTTTDTSVIAPPRHLRSRGGHSAPPVAIQFPEEDKTHFLLSASRDRSFWQFSLRKDAQAQEFSQRMQKSKDGKRQAGAVASLKEKFPEITAISSSDARTGDWENILTCHKDELFARTWNSSTKRVGRYVLNTIDQGMCKAVCISQCGNFGLVGSSLGGIGVYNLQSGLLRKKYLLHKQAVTGMAIDGMNKKMVSCGLDGIIGFYDFGKSKYLGKLQLDAPITSMVYHSQSDLIACALDDLSIVVVDVTTHKIVRVLYGHSNRISGMDFSPDGRWIVSVGLDSTLRTWDLPTGGCIDGVVLPIVATSVKFSPLGDVIATTHVSGNGVSLWTNRAQFKPVSTRHIEEEEFSTALLPNASGEDGATILEGAFDEVNDQEDEEFDVGKFVSTEQIDPALVTMSSGPRTKFSTLLHLDTIRQRSKPTEAPKKPEKAPFFLGLTGEAVGDRASVAEGAKVAETKTGVEAEDDEEKSRLLQFKPQDGTAPNFESEFTRLLRVAAETAQYDEFLTFLVNMPPAALDLEVRSLNSHPPLTEMTNFVTALVTGLQTNKDFEIIETIFAIFLKVHGDVIHQFDDEHHLHSALSKYSQTNDSVNNKMDQVVKYCSGIINFIK</sequence>
<feature type="region of interest" description="Disordered" evidence="4">
    <location>
        <begin position="1"/>
        <end position="28"/>
    </location>
</feature>
<dbReference type="PROSITE" id="PS00678">
    <property type="entry name" value="WD_REPEATS_1"/>
    <property type="match status" value="1"/>
</dbReference>
<dbReference type="InterPro" id="IPR001680">
    <property type="entry name" value="WD40_rpt"/>
</dbReference>
<dbReference type="InterPro" id="IPR011044">
    <property type="entry name" value="Quino_amine_DH_bsu"/>
</dbReference>
<dbReference type="Proteomes" id="UP001497383">
    <property type="component" value="Chromosome 1"/>
</dbReference>
<keyword evidence="1 3" id="KW-0853">WD repeat</keyword>
<dbReference type="Pfam" id="PF25168">
    <property type="entry name" value="Beta-prop_WDR36-Utp21_2nd"/>
    <property type="match status" value="1"/>
</dbReference>
<dbReference type="Gene3D" id="2.130.10.10">
    <property type="entry name" value="YVTN repeat-like/Quinoprotein amine dehydrogenase"/>
    <property type="match status" value="2"/>
</dbReference>
<protein>
    <recommendedName>
        <fullName evidence="9">Small-subunit processome Utp21 domain-containing protein</fullName>
    </recommendedName>
</protein>
<feature type="compositionally biased region" description="Basic and acidic residues" evidence="4">
    <location>
        <begin position="1"/>
        <end position="12"/>
    </location>
</feature>
<feature type="domain" description="WDR36/Utp21 C-terminal" evidence="5">
    <location>
        <begin position="734"/>
        <end position="955"/>
    </location>
</feature>
<dbReference type="SUPFAM" id="SSF50969">
    <property type="entry name" value="YVTN repeat-like/Quinoprotein amine dehydrogenase"/>
    <property type="match status" value="1"/>
</dbReference>
<keyword evidence="2" id="KW-0677">Repeat</keyword>
<dbReference type="PROSITE" id="PS50294">
    <property type="entry name" value="WD_REPEATS_REGION"/>
    <property type="match status" value="1"/>
</dbReference>
<dbReference type="Pfam" id="PF25171">
    <property type="entry name" value="Beta-prop_WDR36-Utp21_1st"/>
    <property type="match status" value="1"/>
</dbReference>
<dbReference type="RefSeq" id="XP_066827297.1">
    <property type="nucleotide sequence ID" value="XM_066973716.1"/>
</dbReference>
<dbReference type="InterPro" id="IPR019775">
    <property type="entry name" value="WD40_repeat_CS"/>
</dbReference>
<dbReference type="PANTHER" id="PTHR22840:SF12">
    <property type="entry name" value="WD REPEAT-CONTAINING PROTEIN 36"/>
    <property type="match status" value="1"/>
</dbReference>
<evidence type="ECO:0000259" key="5">
    <source>
        <dbReference type="Pfam" id="PF04192"/>
    </source>
</evidence>
<evidence type="ECO:0000256" key="3">
    <source>
        <dbReference type="PROSITE-ProRule" id="PRU00221"/>
    </source>
</evidence>
<accession>A0ABP0ZIH3</accession>
<feature type="repeat" description="WD" evidence="3">
    <location>
        <begin position="601"/>
        <end position="642"/>
    </location>
</feature>
<evidence type="ECO:0000256" key="2">
    <source>
        <dbReference type="ARBA" id="ARBA00022737"/>
    </source>
</evidence>
<organism evidence="7 8">
    <name type="scientific">Lodderomyces beijingensis</name>
    <dbReference type="NCBI Taxonomy" id="1775926"/>
    <lineage>
        <taxon>Eukaryota</taxon>
        <taxon>Fungi</taxon>
        <taxon>Dikarya</taxon>
        <taxon>Ascomycota</taxon>
        <taxon>Saccharomycotina</taxon>
        <taxon>Pichiomycetes</taxon>
        <taxon>Debaryomycetaceae</taxon>
        <taxon>Candida/Lodderomyces clade</taxon>
        <taxon>Lodderomyces</taxon>
    </lineage>
</organism>
<keyword evidence="8" id="KW-1185">Reference proteome</keyword>
<name>A0ABP0ZIH3_9ASCO</name>
<dbReference type="InterPro" id="IPR015943">
    <property type="entry name" value="WD40/YVTN_repeat-like_dom_sf"/>
</dbReference>
<evidence type="ECO:0008006" key="9">
    <source>
        <dbReference type="Google" id="ProtNLM"/>
    </source>
</evidence>
<dbReference type="Pfam" id="PF04192">
    <property type="entry name" value="Utp21"/>
    <property type="match status" value="1"/>
</dbReference>
<dbReference type="SMART" id="SM00320">
    <property type="entry name" value="WD40"/>
    <property type="match status" value="9"/>
</dbReference>
<dbReference type="InterPro" id="IPR059157">
    <property type="entry name" value="WDR36-Utp21_N"/>
</dbReference>
<reference evidence="7 8" key="1">
    <citation type="submission" date="2024-03" db="EMBL/GenBank/DDBJ databases">
        <authorList>
            <person name="Brejova B."/>
        </authorList>
    </citation>
    <scope>NUCLEOTIDE SEQUENCE [LARGE SCALE GENOMIC DNA]</scope>
    <source>
        <strain evidence="7 8">CBS 14171</strain>
    </source>
</reference>
<dbReference type="EMBL" id="OZ022405">
    <property type="protein sequence ID" value="CAK9435632.1"/>
    <property type="molecule type" value="Genomic_DNA"/>
</dbReference>
<evidence type="ECO:0000256" key="1">
    <source>
        <dbReference type="ARBA" id="ARBA00022574"/>
    </source>
</evidence>
<evidence type="ECO:0000313" key="8">
    <source>
        <dbReference type="Proteomes" id="UP001497383"/>
    </source>
</evidence>
<evidence type="ECO:0000313" key="7">
    <source>
        <dbReference type="EMBL" id="CAK9435632.1"/>
    </source>
</evidence>
<evidence type="ECO:0000259" key="6">
    <source>
        <dbReference type="Pfam" id="PF25171"/>
    </source>
</evidence>
<proteinExistence type="predicted"/>
<dbReference type="PROSITE" id="PS50082">
    <property type="entry name" value="WD_REPEATS_2"/>
    <property type="match status" value="1"/>
</dbReference>